<comment type="similarity">
    <text evidence="1">Belongs to the short-chain dehydrogenases/reductases (SDR) family.</text>
</comment>
<sequence>MGLREVALVTGASKGIGAAIAIDLARSGFDIWLNFRSDREGANRVAAAIREAGAECTLVPFDVADGEAVRAALEPLLEERTPFSVVNNAGFARDGLLLWMKDQEWKEVLQVHLDGFFHVTRAVLQSMVKKRRGRIVNIVSTSGESGVPGQVNYSAAKAGLIGATKALAAEVAKRNILVNAVSPGFIETEMIKELPQERILPMIPLGRVGRAEEVAGLVSFLCSERATYITGQVFSVNGGAYM</sequence>
<dbReference type="PANTHER" id="PTHR42879:SF2">
    <property type="entry name" value="3-OXOACYL-[ACYL-CARRIER-PROTEIN] REDUCTASE FABG"/>
    <property type="match status" value="1"/>
</dbReference>
<dbReference type="Proteomes" id="UP001319827">
    <property type="component" value="Chromosome"/>
</dbReference>
<dbReference type="InterPro" id="IPR036291">
    <property type="entry name" value="NAD(P)-bd_dom_sf"/>
</dbReference>
<dbReference type="InterPro" id="IPR050259">
    <property type="entry name" value="SDR"/>
</dbReference>
<dbReference type="InterPro" id="IPR002347">
    <property type="entry name" value="SDR_fam"/>
</dbReference>
<proteinExistence type="inferred from homology"/>
<dbReference type="NCBIfam" id="NF004200">
    <property type="entry name" value="PRK05653.1-5"/>
    <property type="match status" value="1"/>
</dbReference>
<evidence type="ECO:0000313" key="3">
    <source>
        <dbReference type="Proteomes" id="UP001319827"/>
    </source>
</evidence>
<reference evidence="2 3" key="1">
    <citation type="journal article" date="2016" name="C (Basel)">
        <title>Selective Growth of and Electricity Production by Marine Exoelectrogenic Bacteria in Self-Aggregated Hydrogel of Microbially Reduced Graphene Oxide.</title>
        <authorList>
            <person name="Yoshida N."/>
            <person name="Goto Y."/>
            <person name="Miyata Y."/>
        </authorList>
    </citation>
    <scope>NUCLEOTIDE SEQUENCE [LARGE SCALE GENOMIC DNA]</scope>
    <source>
        <strain evidence="2 3">NIT-T3</strain>
    </source>
</reference>
<dbReference type="RefSeq" id="WP_221250655.1">
    <property type="nucleotide sequence ID" value="NZ_AP024355.1"/>
</dbReference>
<gene>
    <name evidence="2" type="primary">fabG</name>
    <name evidence="2" type="ORF">DESUT3_02470</name>
</gene>
<evidence type="ECO:0000313" key="2">
    <source>
        <dbReference type="EMBL" id="BCR03178.1"/>
    </source>
</evidence>
<name>A0ABM8HRI5_9BACT</name>
<evidence type="ECO:0000256" key="1">
    <source>
        <dbReference type="ARBA" id="ARBA00006484"/>
    </source>
</evidence>
<dbReference type="PRINTS" id="PR00080">
    <property type="entry name" value="SDRFAMILY"/>
</dbReference>
<keyword evidence="3" id="KW-1185">Reference proteome</keyword>
<dbReference type="Gene3D" id="3.40.50.720">
    <property type="entry name" value="NAD(P)-binding Rossmann-like Domain"/>
    <property type="match status" value="1"/>
</dbReference>
<protein>
    <submittedName>
        <fullName evidence="2">Beta-ketoacyl-ACP reductase</fullName>
    </submittedName>
</protein>
<dbReference type="NCBIfam" id="NF009466">
    <property type="entry name" value="PRK12826.1-2"/>
    <property type="match status" value="1"/>
</dbReference>
<dbReference type="SUPFAM" id="SSF51735">
    <property type="entry name" value="NAD(P)-binding Rossmann-fold domains"/>
    <property type="match status" value="1"/>
</dbReference>
<organism evidence="2 3">
    <name type="scientific">Desulfuromonas versatilis</name>
    <dbReference type="NCBI Taxonomy" id="2802975"/>
    <lineage>
        <taxon>Bacteria</taxon>
        <taxon>Pseudomonadati</taxon>
        <taxon>Thermodesulfobacteriota</taxon>
        <taxon>Desulfuromonadia</taxon>
        <taxon>Desulfuromonadales</taxon>
        <taxon>Desulfuromonadaceae</taxon>
        <taxon>Desulfuromonas</taxon>
    </lineage>
</organism>
<dbReference type="PRINTS" id="PR00081">
    <property type="entry name" value="GDHRDH"/>
</dbReference>
<accession>A0ABM8HRI5</accession>
<dbReference type="PANTHER" id="PTHR42879">
    <property type="entry name" value="3-OXOACYL-(ACYL-CARRIER-PROTEIN) REDUCTASE"/>
    <property type="match status" value="1"/>
</dbReference>
<dbReference type="EMBL" id="AP024355">
    <property type="protein sequence ID" value="BCR03178.1"/>
    <property type="molecule type" value="Genomic_DNA"/>
</dbReference>
<reference evidence="2 3" key="2">
    <citation type="journal article" date="2021" name="Int. J. Syst. Evol. Microbiol.">
        <title>Isolation and Polyphasic Characterization of Desulfuromonas versatilis sp. Nov., an Electrogenic Bacteria Capable of Versatile Metabolism Isolated from a Graphene Oxide-Reducing Enrichment Culture.</title>
        <authorList>
            <person name="Xie L."/>
            <person name="Yoshida N."/>
            <person name="Ishii S."/>
            <person name="Meng L."/>
        </authorList>
    </citation>
    <scope>NUCLEOTIDE SEQUENCE [LARGE SCALE GENOMIC DNA]</scope>
    <source>
        <strain evidence="2 3">NIT-T3</strain>
    </source>
</reference>
<dbReference type="Pfam" id="PF13561">
    <property type="entry name" value="adh_short_C2"/>
    <property type="match status" value="1"/>
</dbReference>